<dbReference type="OrthoDB" id="6305173at2"/>
<dbReference type="InterPro" id="IPR028992">
    <property type="entry name" value="Hedgehog/Intein_dom"/>
</dbReference>
<reference evidence="2 3" key="1">
    <citation type="submission" date="2017-03" db="EMBL/GenBank/DDBJ databases">
        <authorList>
            <person name="Afonso C.L."/>
            <person name="Miller P.J."/>
            <person name="Scott M.A."/>
            <person name="Spackman E."/>
            <person name="Goraichik I."/>
            <person name="Dimitrov K.M."/>
            <person name="Suarez D.L."/>
            <person name="Swayne D.E."/>
        </authorList>
    </citation>
    <scope>NUCLEOTIDE SEQUENCE [LARGE SCALE GENOMIC DNA]</scope>
    <source>
        <strain evidence="2 3">CECT 7680</strain>
    </source>
</reference>
<proteinExistence type="predicted"/>
<evidence type="ECO:0000313" key="3">
    <source>
        <dbReference type="Proteomes" id="UP000193409"/>
    </source>
</evidence>
<feature type="domain" description="Hedgehog/Intein (Hint)" evidence="1">
    <location>
        <begin position="170"/>
        <end position="305"/>
    </location>
</feature>
<sequence length="352" mass="37909">MTWRALIDAGAQAFRSSGAAPEAMDARGSLVVELALCASRSDAFTALKARSRDGGFALLLTVDPHGAVRLELSQGRDTRIMAAKSGTALSHRALRITYSWCLEEGLGVLTVENLLDGWLSQAEYRGPLAIPARVLAGPAARSGGIELDSEVAFAGISSEMEPVGLPASIAEGAPVLTETGPRPIESLRPGDLVQTRDNGLQPVRWVVKRRVPAVGGFRPVRLCAPFFGLTRDLLLGPDQRVLVEGASVEYLFGEEEMFVEARHLVDGRAAMEEGAARMVTYYQLLLDNHEIISVGGLELESLFIGDLCDDPALLRTTLLADLAPDRLPRHARVARPQLRAYEAPTLRNALNA</sequence>
<gene>
    <name evidence="2" type="ORF">PSA7680_01305</name>
</gene>
<accession>A0A1Y5S0U1</accession>
<dbReference type="EMBL" id="FWFQ01000007">
    <property type="protein sequence ID" value="SLN28647.1"/>
    <property type="molecule type" value="Genomic_DNA"/>
</dbReference>
<name>A0A1Y5S0U1_9RHOB</name>
<dbReference type="Pfam" id="PF13403">
    <property type="entry name" value="Hint_2"/>
    <property type="match status" value="1"/>
</dbReference>
<dbReference type="RefSeq" id="WP_085867858.1">
    <property type="nucleotide sequence ID" value="NZ_FWFQ01000007.1"/>
</dbReference>
<dbReference type="AlphaFoldDB" id="A0A1Y5S0U1"/>
<protein>
    <recommendedName>
        <fullName evidence="1">Hedgehog/Intein (Hint) domain-containing protein</fullName>
    </recommendedName>
</protein>
<evidence type="ECO:0000259" key="1">
    <source>
        <dbReference type="Pfam" id="PF13403"/>
    </source>
</evidence>
<dbReference type="Proteomes" id="UP000193409">
    <property type="component" value="Unassembled WGS sequence"/>
</dbReference>
<dbReference type="InterPro" id="IPR036844">
    <property type="entry name" value="Hint_dom_sf"/>
</dbReference>
<keyword evidence="3" id="KW-1185">Reference proteome</keyword>
<evidence type="ECO:0000313" key="2">
    <source>
        <dbReference type="EMBL" id="SLN28647.1"/>
    </source>
</evidence>
<organism evidence="2 3">
    <name type="scientific">Pseudoruegeria aquimaris</name>
    <dbReference type="NCBI Taxonomy" id="393663"/>
    <lineage>
        <taxon>Bacteria</taxon>
        <taxon>Pseudomonadati</taxon>
        <taxon>Pseudomonadota</taxon>
        <taxon>Alphaproteobacteria</taxon>
        <taxon>Rhodobacterales</taxon>
        <taxon>Roseobacteraceae</taxon>
        <taxon>Pseudoruegeria</taxon>
    </lineage>
</organism>
<dbReference type="SUPFAM" id="SSF51294">
    <property type="entry name" value="Hedgehog/intein (Hint) domain"/>
    <property type="match status" value="1"/>
</dbReference>